<sequence>MIVRMGLLTRRPDLSEAEFRQHWRAVHGPLAAHLPGLNAYQQNHIVDRRQLAIDHARGGWAIDGISELWFDDAETMRRAIASEAYRPVVEDSAHFLADTRVITGRQQVVVPVADGAGPLIKRMSILRRLDGMSPERFADEWGRVHAPLVREFPGLAGYAQTLITGRQAVPGASSAYEAVPADGIVEMWFRSEADLTAAFRSPAAERAQRHALSFIAEITAFLVEVHHVV</sequence>
<protein>
    <submittedName>
        <fullName evidence="2">EthD family reductase</fullName>
    </submittedName>
</protein>
<keyword evidence="3" id="KW-1185">Reference proteome</keyword>
<dbReference type="GO" id="GO:0016491">
    <property type="term" value="F:oxidoreductase activity"/>
    <property type="evidence" value="ECO:0007669"/>
    <property type="project" value="InterPro"/>
</dbReference>
<proteinExistence type="predicted"/>
<dbReference type="InterPro" id="IPR011008">
    <property type="entry name" value="Dimeric_a/b-barrel"/>
</dbReference>
<dbReference type="Pfam" id="PF07110">
    <property type="entry name" value="EthD"/>
    <property type="match status" value="2"/>
</dbReference>
<organism evidence="2 3">
    <name type="scientific">Phreatobacter stygius</name>
    <dbReference type="NCBI Taxonomy" id="1940610"/>
    <lineage>
        <taxon>Bacteria</taxon>
        <taxon>Pseudomonadati</taxon>
        <taxon>Pseudomonadota</taxon>
        <taxon>Alphaproteobacteria</taxon>
        <taxon>Hyphomicrobiales</taxon>
        <taxon>Phreatobacteraceae</taxon>
        <taxon>Phreatobacter</taxon>
    </lineage>
</organism>
<dbReference type="SUPFAM" id="SSF54909">
    <property type="entry name" value="Dimeric alpha+beta barrel"/>
    <property type="match status" value="2"/>
</dbReference>
<evidence type="ECO:0000313" key="2">
    <source>
        <dbReference type="EMBL" id="QCI67812.1"/>
    </source>
</evidence>
<accession>A0A4D7BJ37</accession>
<feature type="domain" description="EthD" evidence="1">
    <location>
        <begin position="11"/>
        <end position="97"/>
    </location>
</feature>
<dbReference type="Proteomes" id="UP000298781">
    <property type="component" value="Chromosome"/>
</dbReference>
<dbReference type="NCBIfam" id="TIGR02118">
    <property type="entry name" value="EthD family reductase"/>
    <property type="match status" value="2"/>
</dbReference>
<evidence type="ECO:0000259" key="1">
    <source>
        <dbReference type="Pfam" id="PF07110"/>
    </source>
</evidence>
<dbReference type="RefSeq" id="WP_136963239.1">
    <property type="nucleotide sequence ID" value="NZ_CP039690.1"/>
</dbReference>
<dbReference type="OrthoDB" id="6369070at2"/>
<dbReference type="KEGG" id="pstg:E8M01_28455"/>
<dbReference type="AlphaFoldDB" id="A0A4D7BJ37"/>
<dbReference type="EMBL" id="CP039690">
    <property type="protein sequence ID" value="QCI67812.1"/>
    <property type="molecule type" value="Genomic_DNA"/>
</dbReference>
<feature type="domain" description="EthD" evidence="1">
    <location>
        <begin position="130"/>
        <end position="210"/>
    </location>
</feature>
<dbReference type="Gene3D" id="3.30.70.100">
    <property type="match status" value="2"/>
</dbReference>
<gene>
    <name evidence="2" type="ORF">E8M01_28455</name>
</gene>
<name>A0A4D7BJ37_9HYPH</name>
<evidence type="ECO:0000313" key="3">
    <source>
        <dbReference type="Proteomes" id="UP000298781"/>
    </source>
</evidence>
<dbReference type="InterPro" id="IPR009799">
    <property type="entry name" value="EthD_dom"/>
</dbReference>
<reference evidence="2 3" key="1">
    <citation type="submission" date="2019-04" db="EMBL/GenBank/DDBJ databases">
        <title>Phreatobacter aquaticus sp. nov.</title>
        <authorList>
            <person name="Choi A."/>
        </authorList>
    </citation>
    <scope>NUCLEOTIDE SEQUENCE [LARGE SCALE GENOMIC DNA]</scope>
    <source>
        <strain evidence="2 3">KCTC 52518</strain>
    </source>
</reference>